<reference evidence="2" key="1">
    <citation type="submission" date="2020-01" db="EMBL/GenBank/DDBJ databases">
        <title>Global genomic diversity of Molluscum contagiosum virus.</title>
        <authorList>
            <person name="Zorec T.M."/>
            <person name="Skubic L."/>
            <person name="Hosnjak L."/>
            <person name="Trcko K."/>
            <person name="Poljak M."/>
        </authorList>
    </citation>
    <scope>NUCLEOTIDE SEQUENCE</scope>
    <source>
        <strain evidence="2">MCV1_P02S01A</strain>
        <strain evidence="3">MCV1_P02S01B</strain>
        <strain evidence="4">MCV1_P02S02A</strain>
    </source>
</reference>
<evidence type="ECO:0000313" key="5">
    <source>
        <dbReference type="Proteomes" id="UP000613226"/>
    </source>
</evidence>
<proteinExistence type="predicted"/>
<evidence type="ECO:0000313" key="2">
    <source>
        <dbReference type="EMBL" id="QHW16729.1"/>
    </source>
</evidence>
<evidence type="ECO:0000313" key="3">
    <source>
        <dbReference type="EMBL" id="QHW16911.1"/>
    </source>
</evidence>
<dbReference type="Proteomes" id="UP000610093">
    <property type="component" value="Segment"/>
</dbReference>
<accession>A0A858A1J0</accession>
<dbReference type="EMBL" id="MN931744">
    <property type="protein sequence ID" value="QHW17093.1"/>
    <property type="molecule type" value="Genomic_DNA"/>
</dbReference>
<dbReference type="Proteomes" id="UP000613226">
    <property type="component" value="Segment"/>
</dbReference>
<feature type="compositionally biased region" description="Basic residues" evidence="1">
    <location>
        <begin position="441"/>
        <end position="451"/>
    </location>
</feature>
<feature type="compositionally biased region" description="Basic and acidic residues" evidence="1">
    <location>
        <begin position="492"/>
        <end position="503"/>
    </location>
</feature>
<name>A0A858A1J0_9POXV</name>
<protein>
    <submittedName>
        <fullName evidence="2">MC001R</fullName>
    </submittedName>
</protein>
<sequence>MFSFRVGPKHSVPCRCRRKKGFFFFLPCVRVPGACTKHWLLFFFRVGAGPNNCFSSVGGTGTNKDSLSCECRALTILFRVGGRHNNVLSRVSRRALAFRPREPAARIHEEYEHHLSPWVQPRRHRCRRQAFSRGAGDRAVLCRACGAAGTRRRGTNRCFVACAGQQALGAGARALVWCRARTVALSRACRHEQFFAGQTVVVPGHKTSRVRPSARVVVVQAQRSTRCRGRAQVFCSFTRAGSRHQVPGARARSCFLFSVQAAGPNTGVFCVFCFPLARACTWRRVLVSGHEPGCVLSRVQAPGTNTAVFVFWVLFPPARADAPARTRLFRAGASRFVCVCGHEQSCFLFARLQTHVLVSACVRVCLSHEDNTSTTCSLCSVRADARHRASNHPERASVCVRVHQAASSRRRVRADTRARVLSCPRRRAARRTPRRTNNENRRKKQRARAARSQRALRAQHRHAVPEEHRQQPRRPNLSLRGTLMGPNKKKTHEHEQVGCVPEKEIKTTKEPIISRREYALLRQKPLA</sequence>
<evidence type="ECO:0000256" key="1">
    <source>
        <dbReference type="SAM" id="MobiDB-lite"/>
    </source>
</evidence>
<dbReference type="EMBL" id="MN931743">
    <property type="protein sequence ID" value="QHW16911.1"/>
    <property type="molecule type" value="Genomic_DNA"/>
</dbReference>
<feature type="region of interest" description="Disordered" evidence="1">
    <location>
        <begin position="410"/>
        <end position="503"/>
    </location>
</feature>
<gene>
    <name evidence="2" type="primary">MC001R</name>
</gene>
<organism evidence="2 5">
    <name type="scientific">Molluscum contagiosum virus</name>
    <dbReference type="NCBI Taxonomy" id="10279"/>
    <lineage>
        <taxon>Viruses</taxon>
        <taxon>Varidnaviria</taxon>
        <taxon>Bamfordvirae</taxon>
        <taxon>Nucleocytoviricota</taxon>
        <taxon>Pokkesviricetes</taxon>
        <taxon>Chitovirales</taxon>
        <taxon>Poxviridae</taxon>
        <taxon>Chordopoxvirinae</taxon>
        <taxon>Molluscipoxvirus</taxon>
        <taxon>Molluscipoxvirus molluscum</taxon>
    </lineage>
</organism>
<dbReference type="Proteomes" id="UP000602142">
    <property type="component" value="Segment"/>
</dbReference>
<dbReference type="EMBL" id="MN931742">
    <property type="protein sequence ID" value="QHW16729.1"/>
    <property type="molecule type" value="Genomic_DNA"/>
</dbReference>
<evidence type="ECO:0000313" key="4">
    <source>
        <dbReference type="EMBL" id="QHW17093.1"/>
    </source>
</evidence>
<feature type="compositionally biased region" description="Basic residues" evidence="1">
    <location>
        <begin position="424"/>
        <end position="434"/>
    </location>
</feature>